<reference evidence="1" key="1">
    <citation type="submission" date="2024-07" db="EMBL/GenBank/DDBJ databases">
        <title>Complete genome sequence of Verrucomicrobiaceae bacterium NT6N.</title>
        <authorList>
            <person name="Huang C."/>
            <person name="Takami H."/>
            <person name="Hamasaki K."/>
        </authorList>
    </citation>
    <scope>NUCLEOTIDE SEQUENCE</scope>
    <source>
        <strain evidence="1">NT6N</strain>
    </source>
</reference>
<gene>
    <name evidence="1" type="ORF">NT6N_25340</name>
</gene>
<evidence type="ECO:0008006" key="2">
    <source>
        <dbReference type="Google" id="ProtNLM"/>
    </source>
</evidence>
<dbReference type="AlphaFoldDB" id="A0AAT9FNB3"/>
<sequence>MKMHWLKRFLRIQTDEERLLTAIGIDPAFRDKSWQADGITYKRISISEVEGSFRHSTILFPTQEFEILISAADRTTQQHLDLIRHIRANFDTLLQASVDSIIKISDSSDLDEFKLMAHDPSIMLGEDGEEFDGESWSLVVEWGKGDFGYHCEFKSLDLIDTWGGD</sequence>
<dbReference type="EMBL" id="AP026866">
    <property type="protein sequence ID" value="BDS07494.1"/>
    <property type="molecule type" value="Genomic_DNA"/>
</dbReference>
<name>A0AAT9FNB3_9BACT</name>
<protein>
    <recommendedName>
        <fullName evidence="2">DUF2262 domain-containing protein</fullName>
    </recommendedName>
</protein>
<dbReference type="KEGG" id="osu:NT6N_25340"/>
<proteinExistence type="predicted"/>
<evidence type="ECO:0000313" key="1">
    <source>
        <dbReference type="EMBL" id="BDS07494.1"/>
    </source>
</evidence>
<organism evidence="1">
    <name type="scientific">Oceaniferula spumae</name>
    <dbReference type="NCBI Taxonomy" id="2979115"/>
    <lineage>
        <taxon>Bacteria</taxon>
        <taxon>Pseudomonadati</taxon>
        <taxon>Verrucomicrobiota</taxon>
        <taxon>Verrucomicrobiia</taxon>
        <taxon>Verrucomicrobiales</taxon>
        <taxon>Verrucomicrobiaceae</taxon>
        <taxon>Oceaniferula</taxon>
    </lineage>
</organism>
<accession>A0AAT9FNB3</accession>